<dbReference type="Pfam" id="PF04214">
    <property type="entry name" value="DUF411"/>
    <property type="match status" value="1"/>
</dbReference>
<dbReference type="AlphaFoldDB" id="A0A381N5D5"/>
<name>A0A381N5D5_9ZZZZ</name>
<dbReference type="EMBL" id="UINC01000137">
    <property type="protein sequence ID" value="SUZ49821.1"/>
    <property type="molecule type" value="Genomic_DNA"/>
</dbReference>
<protein>
    <recommendedName>
        <fullName evidence="2">CopG family transcriptional regulator</fullName>
    </recommendedName>
</protein>
<dbReference type="InterPro" id="IPR007332">
    <property type="entry name" value="DUF411"/>
</dbReference>
<evidence type="ECO:0000313" key="1">
    <source>
        <dbReference type="EMBL" id="SUZ49821.1"/>
    </source>
</evidence>
<evidence type="ECO:0008006" key="2">
    <source>
        <dbReference type="Google" id="ProtNLM"/>
    </source>
</evidence>
<reference evidence="1" key="1">
    <citation type="submission" date="2018-05" db="EMBL/GenBank/DDBJ databases">
        <authorList>
            <person name="Lanie J.A."/>
            <person name="Ng W.-L."/>
            <person name="Kazmierczak K.M."/>
            <person name="Andrzejewski T.M."/>
            <person name="Davidsen T.M."/>
            <person name="Wayne K.J."/>
            <person name="Tettelin H."/>
            <person name="Glass J.I."/>
            <person name="Rusch D."/>
            <person name="Podicherti R."/>
            <person name="Tsui H.-C.T."/>
            <person name="Winkler M.E."/>
        </authorList>
    </citation>
    <scope>NUCLEOTIDE SEQUENCE</scope>
</reference>
<proteinExistence type="predicted"/>
<organism evidence="1">
    <name type="scientific">marine metagenome</name>
    <dbReference type="NCBI Taxonomy" id="408172"/>
    <lineage>
        <taxon>unclassified sequences</taxon>
        <taxon>metagenomes</taxon>
        <taxon>ecological metagenomes</taxon>
    </lineage>
</organism>
<sequence>MGWVNHLKDAGFTVNTTDVPSVTPIKTENGVPERVSSCHTATVDGYVIEGHVPAEDIKRMLNERPDITGIAVPGMPVGSPGMEGPNPQEFPVISFDDDGELAVYNVHKP</sequence>
<gene>
    <name evidence="1" type="ORF">METZ01_LOCUS2675</name>
</gene>
<accession>A0A381N5D5</accession>